<evidence type="ECO:0000256" key="3">
    <source>
        <dbReference type="SAM" id="Phobius"/>
    </source>
</evidence>
<feature type="transmembrane region" description="Helical" evidence="3">
    <location>
        <begin position="339"/>
        <end position="362"/>
    </location>
</feature>
<dbReference type="PANTHER" id="PTHR43298:SF2">
    <property type="entry name" value="FMN_FAD EXPORTER YEEO-RELATED"/>
    <property type="match status" value="1"/>
</dbReference>
<keyword evidence="2" id="KW-0813">Transport</keyword>
<keyword evidence="3" id="KW-1133">Transmembrane helix</keyword>
<evidence type="ECO:0000313" key="4">
    <source>
        <dbReference type="EMBL" id="CAK9098869.1"/>
    </source>
</evidence>
<accession>A0ABP0RFG7</accession>
<feature type="transmembrane region" description="Helical" evidence="3">
    <location>
        <begin position="234"/>
        <end position="255"/>
    </location>
</feature>
<comment type="caution">
    <text evidence="4">The sequence shown here is derived from an EMBL/GenBank/DDBJ whole genome shotgun (WGS) entry which is preliminary data.</text>
</comment>
<dbReference type="Pfam" id="PF01554">
    <property type="entry name" value="MatE"/>
    <property type="match status" value="1"/>
</dbReference>
<dbReference type="EMBL" id="CAXAMM010041350">
    <property type="protein sequence ID" value="CAK9098869.1"/>
    <property type="molecule type" value="Genomic_DNA"/>
</dbReference>
<evidence type="ECO:0000256" key="2">
    <source>
        <dbReference type="ARBA" id="ARBA00022448"/>
    </source>
</evidence>
<proteinExistence type="inferred from homology"/>
<reference evidence="4 5" key="1">
    <citation type="submission" date="2024-02" db="EMBL/GenBank/DDBJ databases">
        <authorList>
            <person name="Chen Y."/>
            <person name="Shah S."/>
            <person name="Dougan E. K."/>
            <person name="Thang M."/>
            <person name="Chan C."/>
        </authorList>
    </citation>
    <scope>NUCLEOTIDE SEQUENCE [LARGE SCALE GENOMIC DNA]</scope>
</reference>
<organism evidence="4 5">
    <name type="scientific">Durusdinium trenchii</name>
    <dbReference type="NCBI Taxonomy" id="1381693"/>
    <lineage>
        <taxon>Eukaryota</taxon>
        <taxon>Sar</taxon>
        <taxon>Alveolata</taxon>
        <taxon>Dinophyceae</taxon>
        <taxon>Suessiales</taxon>
        <taxon>Symbiodiniaceae</taxon>
        <taxon>Durusdinium</taxon>
    </lineage>
</organism>
<sequence>MERAWKLPVIHELRTAASSIGDFVGGKPESAKKKWEDYGNGSVLGSPFKAAFFAVKGELEEAERLGRERLHEIGMCGKSLRLVAEDNPQAANEVWTSDYVADSVLGSLVMAAVEAVKGQNNDAMENLRRSMRAWEKAELAVDNALDALERLATLCDSLNLFPPLVLGSLLTVGLVRQLKQLPRFNSEAPSPEIPEIPRAAARRRSVSVSVIGTIASEVGPDDLAVFNASYRICWMALTFLGALAGGVGVQLNIALGKGSTADAKHAAWVGTMIAIVVLVVLGVLILCIPRSLARIFSNDPKVLDLFESCRWPFAAFAVLMNLSVNIEKIPMAAGRVNSVFYAGLAGSWLGQVPGVILCISLWRKDLYGIYTGVAAGYGLLVLLYSGIVLCLDWDKVVEEAQLRSETTKPDLTMSMQPTNDMRLNALGKL</sequence>
<keyword evidence="3" id="KW-0472">Membrane</keyword>
<feature type="transmembrane region" description="Helical" evidence="3">
    <location>
        <begin position="267"/>
        <end position="291"/>
    </location>
</feature>
<evidence type="ECO:0000313" key="5">
    <source>
        <dbReference type="Proteomes" id="UP001642464"/>
    </source>
</evidence>
<evidence type="ECO:0000256" key="1">
    <source>
        <dbReference type="ARBA" id="ARBA00010199"/>
    </source>
</evidence>
<dbReference type="PANTHER" id="PTHR43298">
    <property type="entry name" value="MULTIDRUG RESISTANCE PROTEIN NORM-RELATED"/>
    <property type="match status" value="1"/>
</dbReference>
<dbReference type="InterPro" id="IPR050222">
    <property type="entry name" value="MATE_MdtK"/>
</dbReference>
<keyword evidence="5" id="KW-1185">Reference proteome</keyword>
<gene>
    <name evidence="4" type="ORF">SCF082_LOCUS46327</name>
</gene>
<name>A0ABP0RFG7_9DINO</name>
<keyword evidence="3" id="KW-0812">Transmembrane</keyword>
<protein>
    <submittedName>
        <fullName evidence="4">Probable multidrug resistance protein NorM (Multidrug-efflux transporter)</fullName>
    </submittedName>
</protein>
<feature type="transmembrane region" description="Helical" evidence="3">
    <location>
        <begin position="368"/>
        <end position="391"/>
    </location>
</feature>
<comment type="similarity">
    <text evidence="1">Belongs to the multi antimicrobial extrusion (MATE) (TC 2.A.66.1) family.</text>
</comment>
<dbReference type="InterPro" id="IPR002528">
    <property type="entry name" value="MATE_fam"/>
</dbReference>
<dbReference type="Proteomes" id="UP001642464">
    <property type="component" value="Unassembled WGS sequence"/>
</dbReference>